<keyword evidence="2" id="KW-1185">Reference proteome</keyword>
<sequence length="57" mass="6245">MRIKISEPKPLQAPVIAKKYPQPLSSTLTLIGNFENAAVAQNLASLPENHSNCCFHL</sequence>
<dbReference type="KEGG" id="lcd:clem_09825"/>
<protein>
    <submittedName>
        <fullName evidence="1">Uncharacterized protein</fullName>
    </submittedName>
</protein>
<accession>A0A222P3T6</accession>
<reference evidence="1 2" key="1">
    <citation type="submission" date="2016-07" db="EMBL/GenBank/DDBJ databases">
        <authorList>
            <person name="Hassler H."/>
        </authorList>
    </citation>
    <scope>NUCLEOTIDE SEQUENCE [LARGE SCALE GENOMIC DNA]</scope>
    <source>
        <strain evidence="1 2">CDC-D5610</strain>
    </source>
</reference>
<dbReference type="EMBL" id="CP016397">
    <property type="protein sequence ID" value="ASQ46514.1"/>
    <property type="molecule type" value="Genomic_DNA"/>
</dbReference>
<evidence type="ECO:0000313" key="1">
    <source>
        <dbReference type="EMBL" id="ASQ46514.1"/>
    </source>
</evidence>
<gene>
    <name evidence="1" type="ORF">clem_09825</name>
</gene>
<proteinExistence type="predicted"/>
<name>A0A222P3T6_9GAMM</name>
<dbReference type="AlphaFoldDB" id="A0A222P3T6"/>
<evidence type="ECO:0000313" key="2">
    <source>
        <dbReference type="Proteomes" id="UP000201728"/>
    </source>
</evidence>
<organism evidence="1 2">
    <name type="scientific">Legionella clemsonensis</name>
    <dbReference type="NCBI Taxonomy" id="1867846"/>
    <lineage>
        <taxon>Bacteria</taxon>
        <taxon>Pseudomonadati</taxon>
        <taxon>Pseudomonadota</taxon>
        <taxon>Gammaproteobacteria</taxon>
        <taxon>Legionellales</taxon>
        <taxon>Legionellaceae</taxon>
        <taxon>Legionella</taxon>
    </lineage>
</organism>
<dbReference type="Proteomes" id="UP000201728">
    <property type="component" value="Chromosome"/>
</dbReference>